<organism evidence="2 3">
    <name type="scientific">Glonium stellatum</name>
    <dbReference type="NCBI Taxonomy" id="574774"/>
    <lineage>
        <taxon>Eukaryota</taxon>
        <taxon>Fungi</taxon>
        <taxon>Dikarya</taxon>
        <taxon>Ascomycota</taxon>
        <taxon>Pezizomycotina</taxon>
        <taxon>Dothideomycetes</taxon>
        <taxon>Pleosporomycetidae</taxon>
        <taxon>Gloniales</taxon>
        <taxon>Gloniaceae</taxon>
        <taxon>Glonium</taxon>
    </lineage>
</organism>
<keyword evidence="3" id="KW-1185">Reference proteome</keyword>
<name>A0A8E2F967_9PEZI</name>
<protein>
    <submittedName>
        <fullName evidence="2">Uncharacterized protein</fullName>
    </submittedName>
</protein>
<evidence type="ECO:0000313" key="3">
    <source>
        <dbReference type="Proteomes" id="UP000250140"/>
    </source>
</evidence>
<gene>
    <name evidence="2" type="ORF">AOQ84DRAFT_372668</name>
</gene>
<dbReference type="OrthoDB" id="4576813at2759"/>
<evidence type="ECO:0000256" key="1">
    <source>
        <dbReference type="SAM" id="MobiDB-lite"/>
    </source>
</evidence>
<sequence length="80" mass="9074">MASFATAAKNSTKKHKHHNHRHEHIPDLRKKTCDCHLPSASIYPSFLNVKQKCHFNNTWLYGCYLGSQRGCPKPVSIVSA</sequence>
<feature type="region of interest" description="Disordered" evidence="1">
    <location>
        <begin position="1"/>
        <end position="25"/>
    </location>
</feature>
<feature type="compositionally biased region" description="Basic residues" evidence="1">
    <location>
        <begin position="11"/>
        <end position="23"/>
    </location>
</feature>
<proteinExistence type="predicted"/>
<dbReference type="EMBL" id="KV748815">
    <property type="protein sequence ID" value="OCL12895.1"/>
    <property type="molecule type" value="Genomic_DNA"/>
</dbReference>
<dbReference type="Proteomes" id="UP000250140">
    <property type="component" value="Unassembled WGS sequence"/>
</dbReference>
<reference evidence="2 3" key="1">
    <citation type="journal article" date="2016" name="Nat. Commun.">
        <title>Ectomycorrhizal ecology is imprinted in the genome of the dominant symbiotic fungus Cenococcum geophilum.</title>
        <authorList>
            <consortium name="DOE Joint Genome Institute"/>
            <person name="Peter M."/>
            <person name="Kohler A."/>
            <person name="Ohm R.A."/>
            <person name="Kuo A."/>
            <person name="Krutzmann J."/>
            <person name="Morin E."/>
            <person name="Arend M."/>
            <person name="Barry K.W."/>
            <person name="Binder M."/>
            <person name="Choi C."/>
            <person name="Clum A."/>
            <person name="Copeland A."/>
            <person name="Grisel N."/>
            <person name="Haridas S."/>
            <person name="Kipfer T."/>
            <person name="LaButti K."/>
            <person name="Lindquist E."/>
            <person name="Lipzen A."/>
            <person name="Maire R."/>
            <person name="Meier B."/>
            <person name="Mihaltcheva S."/>
            <person name="Molinier V."/>
            <person name="Murat C."/>
            <person name="Poggeler S."/>
            <person name="Quandt C.A."/>
            <person name="Sperisen C."/>
            <person name="Tritt A."/>
            <person name="Tisserant E."/>
            <person name="Crous P.W."/>
            <person name="Henrissat B."/>
            <person name="Nehls U."/>
            <person name="Egli S."/>
            <person name="Spatafora J.W."/>
            <person name="Grigoriev I.V."/>
            <person name="Martin F.M."/>
        </authorList>
    </citation>
    <scope>NUCLEOTIDE SEQUENCE [LARGE SCALE GENOMIC DNA]</scope>
    <source>
        <strain evidence="2 3">CBS 207.34</strain>
    </source>
</reference>
<dbReference type="AlphaFoldDB" id="A0A8E2F967"/>
<evidence type="ECO:0000313" key="2">
    <source>
        <dbReference type="EMBL" id="OCL12895.1"/>
    </source>
</evidence>
<accession>A0A8E2F967</accession>